<dbReference type="Pfam" id="PF01548">
    <property type="entry name" value="DEDD_Tnp_IS110"/>
    <property type="match status" value="1"/>
</dbReference>
<reference evidence="2 3" key="1">
    <citation type="submission" date="2023-01" db="EMBL/GenBank/DDBJ databases">
        <authorList>
            <person name="Lee S.H."/>
            <person name="Jung H.S."/>
            <person name="Yun J.U."/>
        </authorList>
    </citation>
    <scope>NUCLEOTIDE SEQUENCE [LARGE SCALE GENOMIC DNA]</scope>
    <source>
        <strain evidence="2 3">CBA3108</strain>
    </source>
</reference>
<keyword evidence="3" id="KW-1185">Reference proteome</keyword>
<evidence type="ECO:0000313" key="3">
    <source>
        <dbReference type="Proteomes" id="UP001212097"/>
    </source>
</evidence>
<dbReference type="InterPro" id="IPR002525">
    <property type="entry name" value="Transp_IS110-like_N"/>
</dbReference>
<evidence type="ECO:0000313" key="2">
    <source>
        <dbReference type="EMBL" id="WCC80663.1"/>
    </source>
</evidence>
<feature type="domain" description="Transposase IS110-like N-terminal" evidence="1">
    <location>
        <begin position="21"/>
        <end position="117"/>
    </location>
</feature>
<dbReference type="RefSeq" id="WP_271418843.1">
    <property type="nucleotide sequence ID" value="NZ_CP115668.1"/>
</dbReference>
<name>A0ABY7R032_9ACTN</name>
<protein>
    <submittedName>
        <fullName evidence="2">Transposase</fullName>
    </submittedName>
</protein>
<sequence length="126" mass="13520">MSRSWGEVTAWVTALPGLAAVILEAGPTGYGLARTLLWYGIRTVVAAPSKLQRPSGARVKTDAIDAEHLSTLLRLDGFTAVTVPDEFTEAARGLVRAREDCRSDLMRACHRGSKLLARHGVVYSGG</sequence>
<organism evidence="2 3">
    <name type="scientific">Cutibacterium equinum</name>
    <dbReference type="NCBI Taxonomy" id="3016342"/>
    <lineage>
        <taxon>Bacteria</taxon>
        <taxon>Bacillati</taxon>
        <taxon>Actinomycetota</taxon>
        <taxon>Actinomycetes</taxon>
        <taxon>Propionibacteriales</taxon>
        <taxon>Propionibacteriaceae</taxon>
        <taxon>Cutibacterium</taxon>
    </lineage>
</organism>
<accession>A0ABY7R032</accession>
<proteinExistence type="predicted"/>
<dbReference type="EMBL" id="CP115668">
    <property type="protein sequence ID" value="WCC80663.1"/>
    <property type="molecule type" value="Genomic_DNA"/>
</dbReference>
<evidence type="ECO:0000259" key="1">
    <source>
        <dbReference type="Pfam" id="PF01548"/>
    </source>
</evidence>
<dbReference type="Proteomes" id="UP001212097">
    <property type="component" value="Chromosome"/>
</dbReference>
<gene>
    <name evidence="2" type="ORF">O6R08_04040</name>
</gene>
<reference evidence="2 3" key="2">
    <citation type="submission" date="2023-06" db="EMBL/GenBank/DDBJ databases">
        <title>The Gram-positive Non-spore-bearing Anaerobic Bacilli of Human Feces.</title>
        <authorList>
            <person name="Eggerth A.H."/>
        </authorList>
    </citation>
    <scope>NUCLEOTIDE SEQUENCE [LARGE SCALE GENOMIC DNA]</scope>
    <source>
        <strain evidence="2 3">CBA3108</strain>
    </source>
</reference>